<sequence>MSHWTHHDSRHSGPPSPLPGVRTLFSEESLSLPPWPHSAPAPPPSVSRSYYSPEPERPHHSLHEPLQSQPDGLHLLAATAAPAHHLPPYEAQQHEAAVSPPLHHKVIPQLAFNYSRAEKLEVLKAVDKECPTSEKGWVRAAQAYDAVALKYLSLAREVFLKIEAKKSQGAMSGSEPGAAGVLSSGETRAAGGDHMDADDDLPQSGAAEYPQNTVGDLFQQLSSLFSPESQEGRGVGHGQVRSRSTAEIGRFLAQQRLDNENKELRQQVARLQEQLLEARLQLTNVQIMLIGSQAQGLGVYPPTPGGGLLAQYPATFQNCLRADAFESNVAETYGLNVV</sequence>
<comment type="caution">
    <text evidence="3">The sequence shown here is derived from an EMBL/GenBank/DDBJ whole genome shotgun (WGS) entry which is preliminary data.</text>
</comment>
<keyword evidence="1" id="KW-0175">Coiled coil</keyword>
<dbReference type="EMBL" id="JANAWD010000692">
    <property type="protein sequence ID" value="KAJ3476573.1"/>
    <property type="molecule type" value="Genomic_DNA"/>
</dbReference>
<dbReference type="Proteomes" id="UP001212997">
    <property type="component" value="Unassembled WGS sequence"/>
</dbReference>
<feature type="compositionally biased region" description="Pro residues" evidence="2">
    <location>
        <begin position="33"/>
        <end position="45"/>
    </location>
</feature>
<proteinExistence type="predicted"/>
<feature type="compositionally biased region" description="Basic and acidic residues" evidence="2">
    <location>
        <begin position="1"/>
        <end position="11"/>
    </location>
</feature>
<feature type="compositionally biased region" description="Basic and acidic residues" evidence="2">
    <location>
        <begin position="54"/>
        <end position="63"/>
    </location>
</feature>
<feature type="region of interest" description="Disordered" evidence="2">
    <location>
        <begin position="166"/>
        <end position="209"/>
    </location>
</feature>
<dbReference type="AlphaFoldDB" id="A0AAD5YBD1"/>
<evidence type="ECO:0000256" key="2">
    <source>
        <dbReference type="SAM" id="MobiDB-lite"/>
    </source>
</evidence>
<evidence type="ECO:0000256" key="1">
    <source>
        <dbReference type="SAM" id="Coils"/>
    </source>
</evidence>
<protein>
    <submittedName>
        <fullName evidence="3">Uncharacterized protein</fullName>
    </submittedName>
</protein>
<evidence type="ECO:0000313" key="3">
    <source>
        <dbReference type="EMBL" id="KAJ3476573.1"/>
    </source>
</evidence>
<evidence type="ECO:0000313" key="4">
    <source>
        <dbReference type="Proteomes" id="UP001212997"/>
    </source>
</evidence>
<organism evidence="3 4">
    <name type="scientific">Meripilus lineatus</name>
    <dbReference type="NCBI Taxonomy" id="2056292"/>
    <lineage>
        <taxon>Eukaryota</taxon>
        <taxon>Fungi</taxon>
        <taxon>Dikarya</taxon>
        <taxon>Basidiomycota</taxon>
        <taxon>Agaricomycotina</taxon>
        <taxon>Agaricomycetes</taxon>
        <taxon>Polyporales</taxon>
        <taxon>Meripilaceae</taxon>
        <taxon>Meripilus</taxon>
    </lineage>
</organism>
<keyword evidence="4" id="KW-1185">Reference proteome</keyword>
<feature type="region of interest" description="Disordered" evidence="2">
    <location>
        <begin position="1"/>
        <end position="67"/>
    </location>
</feature>
<accession>A0AAD5YBD1</accession>
<reference evidence="3" key="1">
    <citation type="submission" date="2022-07" db="EMBL/GenBank/DDBJ databases">
        <title>Genome Sequence of Physisporinus lineatus.</title>
        <authorList>
            <person name="Buettner E."/>
        </authorList>
    </citation>
    <scope>NUCLEOTIDE SEQUENCE</scope>
    <source>
        <strain evidence="3">VT162</strain>
    </source>
</reference>
<name>A0AAD5YBD1_9APHY</name>
<gene>
    <name evidence="3" type="ORF">NLI96_g11063</name>
</gene>
<feature type="coiled-coil region" evidence="1">
    <location>
        <begin position="254"/>
        <end position="288"/>
    </location>
</feature>